<dbReference type="AlphaFoldDB" id="A0A1G8WQB7"/>
<dbReference type="PROSITE" id="PS50883">
    <property type="entry name" value="EAL"/>
    <property type="match status" value="1"/>
</dbReference>
<dbReference type="NCBIfam" id="TIGR00254">
    <property type="entry name" value="GGDEF"/>
    <property type="match status" value="2"/>
</dbReference>
<feature type="domain" description="GGDEF" evidence="2">
    <location>
        <begin position="161"/>
        <end position="290"/>
    </location>
</feature>
<accession>A0A1G8WQB7</accession>
<name>A0A1G8WQB7_9BACI</name>
<dbReference type="SMART" id="SM00267">
    <property type="entry name" value="GGDEF"/>
    <property type="match status" value="2"/>
</dbReference>
<dbReference type="RefSeq" id="WP_093194912.1">
    <property type="nucleotide sequence ID" value="NZ_FNEV01000018.1"/>
</dbReference>
<dbReference type="GO" id="GO:0071111">
    <property type="term" value="F:cyclic-guanylate-specific phosphodiesterase activity"/>
    <property type="evidence" value="ECO:0007669"/>
    <property type="project" value="InterPro"/>
</dbReference>
<dbReference type="CDD" id="cd01948">
    <property type="entry name" value="EAL"/>
    <property type="match status" value="1"/>
</dbReference>
<dbReference type="Pfam" id="PF00563">
    <property type="entry name" value="EAL"/>
    <property type="match status" value="1"/>
</dbReference>
<dbReference type="SMART" id="SM00052">
    <property type="entry name" value="EAL"/>
    <property type="match status" value="1"/>
</dbReference>
<dbReference type="OrthoDB" id="980411at2"/>
<dbReference type="PANTHER" id="PTHR33121">
    <property type="entry name" value="CYCLIC DI-GMP PHOSPHODIESTERASE PDEF"/>
    <property type="match status" value="1"/>
</dbReference>
<dbReference type="InterPro" id="IPR043128">
    <property type="entry name" value="Rev_trsase/Diguanyl_cyclase"/>
</dbReference>
<dbReference type="Pfam" id="PF00990">
    <property type="entry name" value="GGDEF"/>
    <property type="match status" value="2"/>
</dbReference>
<dbReference type="Gene3D" id="3.30.450.20">
    <property type="entry name" value="PAS domain"/>
    <property type="match status" value="1"/>
</dbReference>
<dbReference type="Gene3D" id="3.20.20.450">
    <property type="entry name" value="EAL domain"/>
    <property type="match status" value="1"/>
</dbReference>
<dbReference type="InterPro" id="IPR003018">
    <property type="entry name" value="GAF"/>
</dbReference>
<dbReference type="InterPro" id="IPR029787">
    <property type="entry name" value="Nucleotide_cyclase"/>
</dbReference>
<sequence>MKDHSNPTYLFHWMSQLHDSVFLMKVDDKGFSYRKVTEEAKKTASLPEDFKGKYIDELYPGSVATHLAGQYERALRAGEVTFFSDKMNVVNNAGRYASTILLPVHEEGEVTHIIGITSDLKKGFAAELLETIGMYDYLTGLPNLLKAKQEAGRFFLEEDASKVKAIYFDIDRFKLVNATIGIERSNELLKEIVENVGEVLPDDGLFGRMDGDAFIFVQKMSISEAVLLSEKIIGTIAEIYYYAGDEKIYLSSCVGISGDAGNVDDMISQASIAMRQAKRDGKNNTSIFKETNYVSQKLNETLLEKELEYAIEKGELDVFYQPKLNPRNKEVSYEALARWFSSKYGTVSPAVFIPLAEKSRLIERVTMYVFEKVCQDIHQYEEEFQGKKVAVNLSANVFHRTIIEETLLSAIDKYDIAPGTFELEITESALMEDPEQAEEIINHLRNQGFKVVIDDFGVSYSSLNYLKQFSIDGIKVDQSFVRELQTHELGKDYEIVKMIVTLARKLNLSITAEGVETAAHYDALNQLKVDELQGFYISRPSPVSSLRGMLPTLVAMFEQQWECFAQAPNIEDAEMRRLGELHRLNLESIDFSERYDRITRIVSRTFSAPTAIISLLTKDKQVYKSFVGLPEFLAVAGEVEREYSTCSRMIETRTPLVIPDLTEDGSGKFKQAVEDFGYRFYAGVPLVTRRGEIIGSLCILDKKPRSFDGGDIHLMEEYAGLVMTEIELQEQVNETNHRHRVIKDIYTVILANQSIKISLKKILHIFLDWSRYSGAFLYTEDEECHVTRRADKKIHEETLKEVARKNIGDTYSVYEQHKSPLAASIQVPVLTRGGERRIGSIFLYAFHDDHAAVKDPAVIQDIAYQLSMTAGWAVNEWDREKKQEEISRLVYEDTLTGLSNRKALQERVDILLQKQEEFTVLFLDIDDFKMINDTWGHMVGDEVLKGIAVRLKEMGSSFGAKAYRFAGDEFLVLVQNYGVDRYAEELLQAMRYPISTGEGEVSVSVSIGYYSTKQGKAESFDEIIKKADEAMFLKKSMGGNGVERYM</sequence>
<feature type="domain" description="GGDEF" evidence="2">
    <location>
        <begin position="916"/>
        <end position="1046"/>
    </location>
</feature>
<dbReference type="InterPro" id="IPR029016">
    <property type="entry name" value="GAF-like_dom_sf"/>
</dbReference>
<dbReference type="Gene3D" id="3.30.450.40">
    <property type="match status" value="1"/>
</dbReference>
<dbReference type="CDD" id="cd01949">
    <property type="entry name" value="GGDEF"/>
    <property type="match status" value="2"/>
</dbReference>
<feature type="domain" description="EAL" evidence="1">
    <location>
        <begin position="300"/>
        <end position="554"/>
    </location>
</feature>
<dbReference type="Gene3D" id="3.30.70.270">
    <property type="match status" value="2"/>
</dbReference>
<dbReference type="InterPro" id="IPR000160">
    <property type="entry name" value="GGDEF_dom"/>
</dbReference>
<evidence type="ECO:0000313" key="3">
    <source>
        <dbReference type="EMBL" id="SDJ80578.1"/>
    </source>
</evidence>
<dbReference type="STRING" id="86666.SAMN04490247_3292"/>
<dbReference type="Pfam" id="PF08448">
    <property type="entry name" value="PAS_4"/>
    <property type="match status" value="1"/>
</dbReference>
<dbReference type="SUPFAM" id="SSF55073">
    <property type="entry name" value="Nucleotide cyclase"/>
    <property type="match status" value="2"/>
</dbReference>
<evidence type="ECO:0000313" key="4">
    <source>
        <dbReference type="Proteomes" id="UP000199225"/>
    </source>
</evidence>
<dbReference type="PANTHER" id="PTHR33121:SF71">
    <property type="entry name" value="OXYGEN SENSOR PROTEIN DOSP"/>
    <property type="match status" value="1"/>
</dbReference>
<proteinExistence type="predicted"/>
<dbReference type="PROSITE" id="PS50887">
    <property type="entry name" value="GGDEF"/>
    <property type="match status" value="2"/>
</dbReference>
<reference evidence="4" key="1">
    <citation type="submission" date="2016-10" db="EMBL/GenBank/DDBJ databases">
        <authorList>
            <person name="Varghese N."/>
            <person name="Submissions S."/>
        </authorList>
    </citation>
    <scope>NUCLEOTIDE SEQUENCE [LARGE SCALE GENOMIC DNA]</scope>
    <source>
        <strain evidence="4">DSM 4771</strain>
    </source>
</reference>
<organism evidence="3 4">
    <name type="scientific">Salimicrobium halophilum</name>
    <dbReference type="NCBI Taxonomy" id="86666"/>
    <lineage>
        <taxon>Bacteria</taxon>
        <taxon>Bacillati</taxon>
        <taxon>Bacillota</taxon>
        <taxon>Bacilli</taxon>
        <taxon>Bacillales</taxon>
        <taxon>Bacillaceae</taxon>
        <taxon>Salimicrobium</taxon>
    </lineage>
</organism>
<dbReference type="EMBL" id="FNEV01000018">
    <property type="protein sequence ID" value="SDJ80578.1"/>
    <property type="molecule type" value="Genomic_DNA"/>
</dbReference>
<dbReference type="InterPro" id="IPR013656">
    <property type="entry name" value="PAS_4"/>
</dbReference>
<dbReference type="SMART" id="SM00065">
    <property type="entry name" value="GAF"/>
    <property type="match status" value="1"/>
</dbReference>
<dbReference type="SUPFAM" id="SSF55781">
    <property type="entry name" value="GAF domain-like"/>
    <property type="match status" value="1"/>
</dbReference>
<dbReference type="InterPro" id="IPR001633">
    <property type="entry name" value="EAL_dom"/>
</dbReference>
<dbReference type="Pfam" id="PF01590">
    <property type="entry name" value="GAF"/>
    <property type="match status" value="1"/>
</dbReference>
<dbReference type="SUPFAM" id="SSF141868">
    <property type="entry name" value="EAL domain-like"/>
    <property type="match status" value="1"/>
</dbReference>
<protein>
    <submittedName>
        <fullName evidence="3">Diguanylate cyclase (GGDEF) domain-containing protein</fullName>
    </submittedName>
</protein>
<evidence type="ECO:0000259" key="1">
    <source>
        <dbReference type="PROSITE" id="PS50883"/>
    </source>
</evidence>
<gene>
    <name evidence="3" type="ORF">SAMN04490247_3292</name>
</gene>
<evidence type="ECO:0000259" key="2">
    <source>
        <dbReference type="PROSITE" id="PS50887"/>
    </source>
</evidence>
<dbReference type="InterPro" id="IPR035919">
    <property type="entry name" value="EAL_sf"/>
</dbReference>
<keyword evidence="4" id="KW-1185">Reference proteome</keyword>
<dbReference type="InterPro" id="IPR050706">
    <property type="entry name" value="Cyclic-di-GMP_PDE-like"/>
</dbReference>
<dbReference type="Proteomes" id="UP000199225">
    <property type="component" value="Unassembled WGS sequence"/>
</dbReference>